<name>A0A840SKC0_9RHOB</name>
<protein>
    <recommendedName>
        <fullName evidence="9">Acetyltransferase component of pyruvate dehydrogenase complex</fullName>
        <ecNumber evidence="9">2.3.1.12</ecNumber>
    </recommendedName>
</protein>
<gene>
    <name evidence="13" type="ORF">HNP73_002323</name>
</gene>
<evidence type="ECO:0000256" key="6">
    <source>
        <dbReference type="ARBA" id="ARBA00023315"/>
    </source>
</evidence>
<dbReference type="InterPro" id="IPR023213">
    <property type="entry name" value="CAT-like_dom_sf"/>
</dbReference>
<dbReference type="GO" id="GO:0031405">
    <property type="term" value="F:lipoic acid binding"/>
    <property type="evidence" value="ECO:0007669"/>
    <property type="project" value="TreeGrafter"/>
</dbReference>
<evidence type="ECO:0000313" key="14">
    <source>
        <dbReference type="Proteomes" id="UP000549457"/>
    </source>
</evidence>
<evidence type="ECO:0000256" key="9">
    <source>
        <dbReference type="RuleBase" id="RU361137"/>
    </source>
</evidence>
<feature type="compositionally biased region" description="Basic and acidic residues" evidence="10">
    <location>
        <begin position="208"/>
        <end position="218"/>
    </location>
</feature>
<evidence type="ECO:0000313" key="13">
    <source>
        <dbReference type="EMBL" id="MBB5222387.1"/>
    </source>
</evidence>
<sequence length="526" mass="54279">MATIDVKVPDIGDFKDVPVVTVLVKAGDTISKEDPIVELESDKATMEVPAPEGGTVKEVKVKEGDKVSEGSVVLVLETAGGAGASAPAAAPAAALAAAPAASGGGTVDVKVPDIGDFKDVPVVSVLVKAGDTIAKDDPLVELESDKATMEVPAPQAGKVKEVRIKEGDKVSEGSVILVLEASGGAPAAAATAPESAAPVSAASAGASSDRKPTADDAARAAAGGQPHASPSVRKFARELGVDLATVTGSGRKGRILREDITGSFKKTAAPAAAAPAAAQGGMGIPPIPAVDFSKFGPVEDVEMPRIKKLSGPALHRSWLNIPHVTNNDEADITDLDKFRKELDTKAKDEGYRVTMLTFLMKACVSALKAHWEVNSSIHPDGDKLIKKNFYNIGFAADTPNGLVVPVVKGVDSKGLVELSKEIGALSAKARKGELKGPDMQGATFTISSLGGIGGTSFTPIVNAPEVAILGVSRSKMAPVWNGSEFEPRNMLPLSLSYDHRAIDGALAARFLQKLVTLLRDPRNLLL</sequence>
<evidence type="ECO:0000256" key="8">
    <source>
        <dbReference type="ARBA" id="ARBA00048370"/>
    </source>
</evidence>
<dbReference type="PANTHER" id="PTHR43178">
    <property type="entry name" value="DIHYDROLIPOAMIDE ACETYLTRANSFERASE COMPONENT OF PYRUVATE DEHYDROGENASE COMPLEX"/>
    <property type="match status" value="1"/>
</dbReference>
<feature type="domain" description="Lipoyl-binding" evidence="11">
    <location>
        <begin position="3"/>
        <end position="77"/>
    </location>
</feature>
<keyword evidence="14" id="KW-1185">Reference proteome</keyword>
<evidence type="ECO:0000256" key="10">
    <source>
        <dbReference type="SAM" id="MobiDB-lite"/>
    </source>
</evidence>
<evidence type="ECO:0000256" key="4">
    <source>
        <dbReference type="ARBA" id="ARBA00022737"/>
    </source>
</evidence>
<evidence type="ECO:0000256" key="3">
    <source>
        <dbReference type="ARBA" id="ARBA00022679"/>
    </source>
</evidence>
<keyword evidence="13" id="KW-0670">Pyruvate</keyword>
<dbReference type="NCBIfam" id="TIGR01348">
    <property type="entry name" value="PDHac_trf_long"/>
    <property type="match status" value="1"/>
</dbReference>
<dbReference type="InterPro" id="IPR011053">
    <property type="entry name" value="Single_hybrid_motif"/>
</dbReference>
<comment type="cofactor">
    <cofactor evidence="9">
        <name>(R)-lipoate</name>
        <dbReference type="ChEBI" id="CHEBI:83088"/>
    </cofactor>
    <text evidence="9">Binds 2 lipoyl cofactors covalently.</text>
</comment>
<evidence type="ECO:0000259" key="11">
    <source>
        <dbReference type="PROSITE" id="PS50968"/>
    </source>
</evidence>
<dbReference type="FunFam" id="2.40.50.100:FF:000009">
    <property type="entry name" value="Acetyltransferase component of pyruvate dehydrogenase complex"/>
    <property type="match status" value="2"/>
</dbReference>
<dbReference type="EMBL" id="JACHFM010000002">
    <property type="protein sequence ID" value="MBB5222387.1"/>
    <property type="molecule type" value="Genomic_DNA"/>
</dbReference>
<dbReference type="Pfam" id="PF02817">
    <property type="entry name" value="E3_binding"/>
    <property type="match status" value="1"/>
</dbReference>
<comment type="function">
    <text evidence="7">The pyruvate dehydrogenase complex catalyzes the overall conversion of pyruvate to acetyl-CoA and CO(2). It contains multiple copies of three enzymatic components: pyruvate dehydrogenase (E1), dihydrolipoamide acetyltransferase (E2) and lipoamide dehydrogenase (E3).</text>
</comment>
<dbReference type="RefSeq" id="WP_184149138.1">
    <property type="nucleotide sequence ID" value="NZ_JACHFM010000002.1"/>
</dbReference>
<evidence type="ECO:0000256" key="2">
    <source>
        <dbReference type="ARBA" id="ARBA00011484"/>
    </source>
</evidence>
<evidence type="ECO:0000256" key="7">
    <source>
        <dbReference type="ARBA" id="ARBA00025211"/>
    </source>
</evidence>
<dbReference type="InterPro" id="IPR001078">
    <property type="entry name" value="2-oxoacid_DH_actylTfrase"/>
</dbReference>
<comment type="catalytic activity">
    <reaction evidence="8 9">
        <text>N(6)-[(R)-dihydrolipoyl]-L-lysyl-[protein] + acetyl-CoA = N(6)-[(R)-S(8)-acetyldihydrolipoyl]-L-lysyl-[protein] + CoA</text>
        <dbReference type="Rhea" id="RHEA:17017"/>
        <dbReference type="Rhea" id="RHEA-COMP:10475"/>
        <dbReference type="Rhea" id="RHEA-COMP:10478"/>
        <dbReference type="ChEBI" id="CHEBI:57287"/>
        <dbReference type="ChEBI" id="CHEBI:57288"/>
        <dbReference type="ChEBI" id="CHEBI:83100"/>
        <dbReference type="ChEBI" id="CHEBI:83111"/>
        <dbReference type="EC" id="2.3.1.12"/>
    </reaction>
</comment>
<keyword evidence="6 9" id="KW-0012">Acyltransferase</keyword>
<dbReference type="InterPro" id="IPR004167">
    <property type="entry name" value="PSBD"/>
</dbReference>
<dbReference type="GO" id="GO:0004742">
    <property type="term" value="F:dihydrolipoyllysine-residue acetyltransferase activity"/>
    <property type="evidence" value="ECO:0007669"/>
    <property type="project" value="UniProtKB-UniRule"/>
</dbReference>
<dbReference type="GO" id="GO:0006086">
    <property type="term" value="P:pyruvate decarboxylation to acetyl-CoA"/>
    <property type="evidence" value="ECO:0007669"/>
    <property type="project" value="UniProtKB-UniRule"/>
</dbReference>
<dbReference type="PROSITE" id="PS51826">
    <property type="entry name" value="PSBD"/>
    <property type="match status" value="1"/>
</dbReference>
<dbReference type="Proteomes" id="UP000549457">
    <property type="component" value="Unassembled WGS sequence"/>
</dbReference>
<keyword evidence="3 9" id="KW-0808">Transferase</keyword>
<reference evidence="13 14" key="1">
    <citation type="submission" date="2020-08" db="EMBL/GenBank/DDBJ databases">
        <title>Genomic Encyclopedia of Type Strains, Phase IV (KMG-IV): sequencing the most valuable type-strain genomes for metagenomic binning, comparative biology and taxonomic classification.</title>
        <authorList>
            <person name="Goeker M."/>
        </authorList>
    </citation>
    <scope>NUCLEOTIDE SEQUENCE [LARGE SCALE GENOMIC DNA]</scope>
    <source>
        <strain evidence="13 14">DSM 101730</strain>
    </source>
</reference>
<dbReference type="GO" id="GO:0045254">
    <property type="term" value="C:pyruvate dehydrogenase complex"/>
    <property type="evidence" value="ECO:0007669"/>
    <property type="project" value="UniProtKB-UniRule"/>
</dbReference>
<evidence type="ECO:0000259" key="12">
    <source>
        <dbReference type="PROSITE" id="PS51826"/>
    </source>
</evidence>
<dbReference type="InterPro" id="IPR000089">
    <property type="entry name" value="Biotin_lipoyl"/>
</dbReference>
<keyword evidence="5 9" id="KW-0450">Lipoyl</keyword>
<evidence type="ECO:0000256" key="1">
    <source>
        <dbReference type="ARBA" id="ARBA00007317"/>
    </source>
</evidence>
<dbReference type="Pfam" id="PF00198">
    <property type="entry name" value="2-oxoacid_dh"/>
    <property type="match status" value="1"/>
</dbReference>
<comment type="similarity">
    <text evidence="1 9">Belongs to the 2-oxoacid dehydrogenase family.</text>
</comment>
<dbReference type="InterPro" id="IPR003016">
    <property type="entry name" value="2-oxoA_DH_lipoyl-BS"/>
</dbReference>
<dbReference type="InterPro" id="IPR036625">
    <property type="entry name" value="E3-bd_dom_sf"/>
</dbReference>
<proteinExistence type="inferred from homology"/>
<dbReference type="EC" id="2.3.1.12" evidence="9"/>
<dbReference type="SUPFAM" id="SSF47005">
    <property type="entry name" value="Peripheral subunit-binding domain of 2-oxo acid dehydrogenase complex"/>
    <property type="match status" value="1"/>
</dbReference>
<dbReference type="SUPFAM" id="SSF51230">
    <property type="entry name" value="Single hybrid motif"/>
    <property type="match status" value="2"/>
</dbReference>
<accession>A0A840SKC0</accession>
<feature type="region of interest" description="Disordered" evidence="10">
    <location>
        <begin position="191"/>
        <end position="231"/>
    </location>
</feature>
<dbReference type="SUPFAM" id="SSF52777">
    <property type="entry name" value="CoA-dependent acyltransferases"/>
    <property type="match status" value="1"/>
</dbReference>
<comment type="subunit">
    <text evidence="2 9">Forms a 24-polypeptide structural core with octahedral symmetry.</text>
</comment>
<dbReference type="InterPro" id="IPR006256">
    <property type="entry name" value="AcTrfase_Pyrv_DH_cplx"/>
</dbReference>
<dbReference type="CDD" id="cd06849">
    <property type="entry name" value="lipoyl_domain"/>
    <property type="match status" value="2"/>
</dbReference>
<dbReference type="PROSITE" id="PS50968">
    <property type="entry name" value="BIOTINYL_LIPOYL"/>
    <property type="match status" value="2"/>
</dbReference>
<dbReference type="GO" id="GO:0005737">
    <property type="term" value="C:cytoplasm"/>
    <property type="evidence" value="ECO:0007669"/>
    <property type="project" value="TreeGrafter"/>
</dbReference>
<dbReference type="Gene3D" id="3.30.559.10">
    <property type="entry name" value="Chloramphenicol acetyltransferase-like domain"/>
    <property type="match status" value="1"/>
</dbReference>
<dbReference type="Gene3D" id="4.10.320.10">
    <property type="entry name" value="E3-binding domain"/>
    <property type="match status" value="1"/>
</dbReference>
<organism evidence="13 14">
    <name type="scientific">Amaricoccus macauensis</name>
    <dbReference type="NCBI Taxonomy" id="57001"/>
    <lineage>
        <taxon>Bacteria</taxon>
        <taxon>Pseudomonadati</taxon>
        <taxon>Pseudomonadota</taxon>
        <taxon>Alphaproteobacteria</taxon>
        <taxon>Rhodobacterales</taxon>
        <taxon>Paracoccaceae</taxon>
        <taxon>Amaricoccus</taxon>
    </lineage>
</organism>
<dbReference type="PROSITE" id="PS00189">
    <property type="entry name" value="LIPOYL"/>
    <property type="match status" value="2"/>
</dbReference>
<keyword evidence="4" id="KW-0677">Repeat</keyword>
<dbReference type="Gene3D" id="2.40.50.100">
    <property type="match status" value="2"/>
</dbReference>
<feature type="domain" description="Peripheral subunit-binding (PSBD)" evidence="12">
    <location>
        <begin position="227"/>
        <end position="264"/>
    </location>
</feature>
<dbReference type="PANTHER" id="PTHR43178:SF2">
    <property type="entry name" value="DIHYDROLIPOYLLYSINE-RESIDUE ACETYLTRANSFERASE COMPONENT OF PYRUVATE DEHYDROGENASE COMPLEX"/>
    <property type="match status" value="1"/>
</dbReference>
<evidence type="ECO:0000256" key="5">
    <source>
        <dbReference type="ARBA" id="ARBA00022823"/>
    </source>
</evidence>
<dbReference type="FunFam" id="3.30.559.10:FF:000004">
    <property type="entry name" value="Acetyltransferase component of pyruvate dehydrogenase complex"/>
    <property type="match status" value="1"/>
</dbReference>
<comment type="caution">
    <text evidence="13">The sequence shown here is derived from an EMBL/GenBank/DDBJ whole genome shotgun (WGS) entry which is preliminary data.</text>
</comment>
<feature type="domain" description="Lipoyl-binding" evidence="11">
    <location>
        <begin position="106"/>
        <end position="180"/>
    </location>
</feature>
<dbReference type="InterPro" id="IPR050743">
    <property type="entry name" value="2-oxoacid_DH_E2_comp"/>
</dbReference>
<dbReference type="Pfam" id="PF00364">
    <property type="entry name" value="Biotin_lipoyl"/>
    <property type="match status" value="2"/>
</dbReference>
<dbReference type="AlphaFoldDB" id="A0A840SKC0"/>
<feature type="compositionally biased region" description="Low complexity" evidence="10">
    <location>
        <begin position="191"/>
        <end position="207"/>
    </location>
</feature>